<proteinExistence type="predicted"/>
<evidence type="ECO:0000313" key="2">
    <source>
        <dbReference type="EMBL" id="OOQ56703.1"/>
    </source>
</evidence>
<reference evidence="2 3" key="1">
    <citation type="submission" date="2016-07" db="EMBL/GenBank/DDBJ databases">
        <title>Genomic analysis of zinc-resistant bacterium Mucilaginibacter pedocola TBZ30.</title>
        <authorList>
            <person name="Huang J."/>
            <person name="Tang J."/>
        </authorList>
    </citation>
    <scope>NUCLEOTIDE SEQUENCE [LARGE SCALE GENOMIC DNA]</scope>
    <source>
        <strain evidence="2 3">TBZ30</strain>
    </source>
</reference>
<name>A0A1S9P6W6_9SPHI</name>
<evidence type="ECO:0000313" key="3">
    <source>
        <dbReference type="Proteomes" id="UP000189739"/>
    </source>
</evidence>
<sequence length="197" mass="22067">MKQAFVTIWLVAIFGAIASIFWYTDLRYQLPTPIPPNYKAPVIGKLITESLPVKTSQKPIMLHFFNPKCACSRFNIAAVKKLYRRYGSRVDFVVVVLSNEPYTAAQIQQILGLSVPVTFNKAIAADCGVYSTPQVALLNWSRKLYYYGNYNRSRYCTDEKTNYAADAIAGLLSKNARLFINPLALKAYGCSLPTCGK</sequence>
<gene>
    <name evidence="2" type="ORF">BC343_17045</name>
</gene>
<dbReference type="AlphaFoldDB" id="A0A1S9P6W6"/>
<dbReference type="EMBL" id="MBTF01000038">
    <property type="protein sequence ID" value="OOQ56703.1"/>
    <property type="molecule type" value="Genomic_DNA"/>
</dbReference>
<comment type="caution">
    <text evidence="2">The sequence shown here is derived from an EMBL/GenBank/DDBJ whole genome shotgun (WGS) entry which is preliminary data.</text>
</comment>
<keyword evidence="3" id="KW-1185">Reference proteome</keyword>
<evidence type="ECO:0000259" key="1">
    <source>
        <dbReference type="Pfam" id="PF20029"/>
    </source>
</evidence>
<dbReference type="InterPro" id="IPR045494">
    <property type="entry name" value="DUF6436"/>
</dbReference>
<accession>A0A1S9P6W6</accession>
<dbReference type="SUPFAM" id="SSF52833">
    <property type="entry name" value="Thioredoxin-like"/>
    <property type="match status" value="1"/>
</dbReference>
<feature type="domain" description="DUF6436" evidence="1">
    <location>
        <begin position="53"/>
        <end position="190"/>
    </location>
</feature>
<dbReference type="Proteomes" id="UP000189739">
    <property type="component" value="Unassembled WGS sequence"/>
</dbReference>
<protein>
    <recommendedName>
        <fullName evidence="1">DUF6436 domain-containing protein</fullName>
    </recommendedName>
</protein>
<dbReference type="Pfam" id="PF20029">
    <property type="entry name" value="DUF6436"/>
    <property type="match status" value="1"/>
</dbReference>
<dbReference type="InterPro" id="IPR036249">
    <property type="entry name" value="Thioredoxin-like_sf"/>
</dbReference>
<dbReference type="STRING" id="1792845.BC343_17045"/>
<organism evidence="2 3">
    <name type="scientific">Mucilaginibacter pedocola</name>
    <dbReference type="NCBI Taxonomy" id="1792845"/>
    <lineage>
        <taxon>Bacteria</taxon>
        <taxon>Pseudomonadati</taxon>
        <taxon>Bacteroidota</taxon>
        <taxon>Sphingobacteriia</taxon>
        <taxon>Sphingobacteriales</taxon>
        <taxon>Sphingobacteriaceae</taxon>
        <taxon>Mucilaginibacter</taxon>
    </lineage>
</organism>
<dbReference type="Gene3D" id="3.40.30.10">
    <property type="entry name" value="Glutaredoxin"/>
    <property type="match status" value="1"/>
</dbReference>